<keyword evidence="2" id="KW-0472">Membrane</keyword>
<feature type="compositionally biased region" description="Low complexity" evidence="1">
    <location>
        <begin position="335"/>
        <end position="346"/>
    </location>
</feature>
<feature type="transmembrane region" description="Helical" evidence="2">
    <location>
        <begin position="12"/>
        <end position="34"/>
    </location>
</feature>
<comment type="caution">
    <text evidence="3">The sequence shown here is derived from an EMBL/GenBank/DDBJ whole genome shotgun (WGS) entry which is preliminary data.</text>
</comment>
<reference evidence="3" key="1">
    <citation type="submission" date="2023-06" db="EMBL/GenBank/DDBJ databases">
        <title>Genome-scale phylogeny and comparative genomics of the fungal order Sordariales.</title>
        <authorList>
            <consortium name="Lawrence Berkeley National Laboratory"/>
            <person name="Hensen N."/>
            <person name="Bonometti L."/>
            <person name="Westerberg I."/>
            <person name="Brannstrom I.O."/>
            <person name="Guillou S."/>
            <person name="Cros-Aarteil S."/>
            <person name="Calhoun S."/>
            <person name="Haridas S."/>
            <person name="Kuo A."/>
            <person name="Mondo S."/>
            <person name="Pangilinan J."/>
            <person name="Riley R."/>
            <person name="Labutti K."/>
            <person name="Andreopoulos B."/>
            <person name="Lipzen A."/>
            <person name="Chen C."/>
            <person name="Yanf M."/>
            <person name="Daum C."/>
            <person name="Ng V."/>
            <person name="Clum A."/>
            <person name="Steindorff A."/>
            <person name="Ohm R."/>
            <person name="Martin F."/>
            <person name="Silar P."/>
            <person name="Natvig D."/>
            <person name="Lalanne C."/>
            <person name="Gautier V."/>
            <person name="Ament-Velasquez S.L."/>
            <person name="Kruys A."/>
            <person name="Hutchinson M.I."/>
            <person name="Powell A.J."/>
            <person name="Barry K."/>
            <person name="Miller A.N."/>
            <person name="Grigoriev I.V."/>
            <person name="Debuchy R."/>
            <person name="Gladieux P."/>
            <person name="Thoren M.H."/>
            <person name="Johannesson H."/>
        </authorList>
    </citation>
    <scope>NUCLEOTIDE SEQUENCE</scope>
    <source>
        <strain evidence="3">SMH4607-1</strain>
    </source>
</reference>
<feature type="region of interest" description="Disordered" evidence="1">
    <location>
        <begin position="313"/>
        <end position="375"/>
    </location>
</feature>
<evidence type="ECO:0000256" key="1">
    <source>
        <dbReference type="SAM" id="MobiDB-lite"/>
    </source>
</evidence>
<accession>A0AA40B0I2</accession>
<feature type="region of interest" description="Disordered" evidence="1">
    <location>
        <begin position="162"/>
        <end position="224"/>
    </location>
</feature>
<feature type="compositionally biased region" description="Polar residues" evidence="1">
    <location>
        <begin position="207"/>
        <end position="220"/>
    </location>
</feature>
<evidence type="ECO:0000313" key="4">
    <source>
        <dbReference type="Proteomes" id="UP001172102"/>
    </source>
</evidence>
<organism evidence="3 4">
    <name type="scientific">Lasiosphaeris hirsuta</name>
    <dbReference type="NCBI Taxonomy" id="260670"/>
    <lineage>
        <taxon>Eukaryota</taxon>
        <taxon>Fungi</taxon>
        <taxon>Dikarya</taxon>
        <taxon>Ascomycota</taxon>
        <taxon>Pezizomycotina</taxon>
        <taxon>Sordariomycetes</taxon>
        <taxon>Sordariomycetidae</taxon>
        <taxon>Sordariales</taxon>
        <taxon>Lasiosphaeriaceae</taxon>
        <taxon>Lasiosphaeris</taxon>
    </lineage>
</organism>
<dbReference type="Proteomes" id="UP001172102">
    <property type="component" value="Unassembled WGS sequence"/>
</dbReference>
<keyword evidence="2" id="KW-1133">Transmembrane helix</keyword>
<gene>
    <name evidence="3" type="ORF">B0H67DRAFT_129944</name>
</gene>
<feature type="compositionally biased region" description="Low complexity" evidence="1">
    <location>
        <begin position="93"/>
        <end position="105"/>
    </location>
</feature>
<sequence>MDSASGPINCWGVTQISIVTVAGVVIVALMGLWLRWHLKLGKAEERAAMVLGQYDLLESQIGSYKNQIRALEDEVRRRDYFDIGSDDDDMTDDSSSCSVSSIQQSDRPEDLNQYSERASSPLPAVFEARAILPSEIRIVPVLRSPNSNHHPLSFGERLMRGENHNLPRHKSPDMPRDIPRGITHGRPVAEAVENPRENPFEGKQADTSENSGEPSSSRGPQSLPILAPVPLRAPCPIMPEHIEAPRPVTPEQLEAPRSISPERIEALCHRFSTPRLSNYRLGEGPGPRMVVTGNKGSPRSPLFSGALWAPNLSQTPSLSSTSVEPLPESEPAPLSPLGSPPDLSELGILDWDVSSDLDTPTLPDSRPSYEASAVP</sequence>
<evidence type="ECO:0000256" key="2">
    <source>
        <dbReference type="SAM" id="Phobius"/>
    </source>
</evidence>
<dbReference type="EMBL" id="JAUKUA010000002">
    <property type="protein sequence ID" value="KAK0725385.1"/>
    <property type="molecule type" value="Genomic_DNA"/>
</dbReference>
<evidence type="ECO:0000313" key="3">
    <source>
        <dbReference type="EMBL" id="KAK0725385.1"/>
    </source>
</evidence>
<proteinExistence type="predicted"/>
<dbReference type="AlphaFoldDB" id="A0AA40B0I2"/>
<name>A0AA40B0I2_9PEZI</name>
<protein>
    <submittedName>
        <fullName evidence="3">Uncharacterized protein</fullName>
    </submittedName>
</protein>
<keyword evidence="4" id="KW-1185">Reference proteome</keyword>
<feature type="compositionally biased region" description="Basic and acidic residues" evidence="1">
    <location>
        <begin position="193"/>
        <end position="206"/>
    </location>
</feature>
<keyword evidence="2" id="KW-0812">Transmembrane</keyword>
<feature type="region of interest" description="Disordered" evidence="1">
    <location>
        <begin position="82"/>
        <end position="118"/>
    </location>
</feature>
<feature type="compositionally biased region" description="Basic and acidic residues" evidence="1">
    <location>
        <begin position="162"/>
        <end position="179"/>
    </location>
</feature>